<feature type="region of interest" description="Disordered" evidence="2">
    <location>
        <begin position="1453"/>
        <end position="1473"/>
    </location>
</feature>
<comment type="caution">
    <text evidence="4">The sequence shown here is derived from an EMBL/GenBank/DDBJ whole genome shotgun (WGS) entry which is preliminary data.</text>
</comment>
<feature type="region of interest" description="Disordered" evidence="2">
    <location>
        <begin position="699"/>
        <end position="719"/>
    </location>
</feature>
<organism evidence="4 5">
    <name type="scientific">Prorocentrum cordatum</name>
    <dbReference type="NCBI Taxonomy" id="2364126"/>
    <lineage>
        <taxon>Eukaryota</taxon>
        <taxon>Sar</taxon>
        <taxon>Alveolata</taxon>
        <taxon>Dinophyceae</taxon>
        <taxon>Prorocentrales</taxon>
        <taxon>Prorocentraceae</taxon>
        <taxon>Prorocentrum</taxon>
    </lineage>
</organism>
<evidence type="ECO:0000313" key="5">
    <source>
        <dbReference type="Proteomes" id="UP001189429"/>
    </source>
</evidence>
<dbReference type="PROSITE" id="PS50053">
    <property type="entry name" value="UBIQUITIN_2"/>
    <property type="match status" value="1"/>
</dbReference>
<dbReference type="EMBL" id="CAUYUJ010005424">
    <property type="protein sequence ID" value="CAK0813597.1"/>
    <property type="molecule type" value="Genomic_DNA"/>
</dbReference>
<gene>
    <name evidence="4" type="ORF">PCOR1329_LOCUS17463</name>
</gene>
<dbReference type="CDD" id="cd17039">
    <property type="entry name" value="Ubl_ubiquitin_like"/>
    <property type="match status" value="1"/>
</dbReference>
<dbReference type="InterPro" id="IPR000626">
    <property type="entry name" value="Ubiquitin-like_dom"/>
</dbReference>
<dbReference type="Proteomes" id="UP001189429">
    <property type="component" value="Unassembled WGS sequence"/>
</dbReference>
<feature type="region of interest" description="Disordered" evidence="2">
    <location>
        <begin position="1"/>
        <end position="38"/>
    </location>
</feature>
<feature type="region of interest" description="Disordered" evidence="2">
    <location>
        <begin position="183"/>
        <end position="265"/>
    </location>
</feature>
<feature type="region of interest" description="Disordered" evidence="2">
    <location>
        <begin position="1123"/>
        <end position="1159"/>
    </location>
</feature>
<sequence>MPPPSGPPGPKAAGRSAGRARARPAAAHEEQGADGGDGLAAKYNLAWSAVGAGQRRAPRVPAEVLSEPTLCVRLSDAQVHVHKSILRRVPALQALVDGPRPEAVADESLPCSAAEFELLAHRLYAGEPSGGAAAPMPCSDALQLAAAAGALGVHDQVPELRELLSCACQESCLSAGPAEAELVSRSGRSRGPAGAAAAARRGSQAARGRGTRRRGGLGGKGFGKGKGKSFNDTSRFDWHGSTPGGQLQPAGMGGGAPPLPAGPVPALSVDEAKQMAPLSYKAGDATRGKYYADVAASLEAASKPAEINVHQQVQQQHAAVRRLEKQLESQLTRLLKWKQETAELEEQVRQSRDQLGKADEEYKAAVERLRDSSGAGATGAVAASGPCSTPAIPLRDIMEGKFDLTSILKFDIMEEFESSEYDVTDGDRKEYQTRLEKLQTGVQDLSKSLFEQLTSTAAEETMARDFLIRTLTVQVAVPLQVGAKLLRLLSQAPRLSLLRGLPPLPQPLTSELGPQSCGLDEGLLVSTVNANCWGTLKNYLTSSVSHIVIAQEHRLRGDDDIATASKGAKFLGWKSLWAPGIVGEGGGTPPGVGVFVRDALGMFEHQDKIVLAEGRAIAAMVHVPGCATFCVFSLYLRHSEGARALHSVITPTLKCKLAMDKVGMVSSSKHISAALSAELGDLVGDPACTRMTNLAAPSDAVPSDAGAPAAGGQPPAAGAEDSAMQVLGVQLGDPMRDLAAIDEVNFHSAVNGCAVNVDANTTVTASVANNGRLRNAWRVAAVISGARVGIAQQPQLRAREKLEFSGVLSSADGVFQSMELLGPPTLEDWVAAYSVACLTVLETVSPARPAMPAAHRRQRRALLVRGLAHCVPGCAASACGLSDGPRRPPAGALGRDGIALIGPRCRVGPRRNPWPAGSIMTASRWSGRSASVLPAVAGGLSGALPGQSRLRVNGKTFPASRSSGGRGRAAVPNYSSAAKGARAGQGFERSDCLDRGARRAPRSGMRGIGGPQQDAEIDFDDSFELQLGSDALARGSPVRPGRLCEFACFFIPREVEAPLCLARSVALDSVAMEVIVALPVSASGAGVAAEKRRVVAAVEAIATRLGQPLKDDGAATGMADIRSASRARAGSPPRASACPSSGPLPGGGVMSRSAERGAAPETRIAAMEARADDCRQRAAELLRSSSARAPLEAAAQRPACVPSRAAGRLHRGGGRGQTRRFGAGQRAPRAAGAPPPGALLRERPAAASATDGAAAVDGVAAAADERLEGEPEDAVVFKVLKALNLGLAVKVGSEYSYGDLRGRCRGTGSKIARLVAFTSPVQSRFPTFLLDLRTSLCPASRLGSTARRRGQFARVNPAETVGELKARLEEHPEDGTPRQDDQRLVANGAVMDEARSLGSFRLCGWSRQKDDVAEVRAVHHLKACAKAGGGAPKGRIAWESHDPRCQHRHAVEAARGAEDERRGRALPPVSAGSARPWRPGCCALLERVSLFPGYQNAFESVLQCWSATSHLRRSRLSKTSRC</sequence>
<evidence type="ECO:0000313" key="4">
    <source>
        <dbReference type="EMBL" id="CAK0813597.1"/>
    </source>
</evidence>
<feature type="compositionally biased region" description="Pro residues" evidence="2">
    <location>
        <begin position="1"/>
        <end position="10"/>
    </location>
</feature>
<feature type="compositionally biased region" description="Low complexity" evidence="2">
    <location>
        <begin position="1219"/>
        <end position="1232"/>
    </location>
</feature>
<keyword evidence="1" id="KW-0175">Coiled coil</keyword>
<feature type="compositionally biased region" description="Low complexity" evidence="2">
    <location>
        <begin position="11"/>
        <end position="25"/>
    </location>
</feature>
<reference evidence="4" key="1">
    <citation type="submission" date="2023-10" db="EMBL/GenBank/DDBJ databases">
        <authorList>
            <person name="Chen Y."/>
            <person name="Shah S."/>
            <person name="Dougan E. K."/>
            <person name="Thang M."/>
            <person name="Chan C."/>
        </authorList>
    </citation>
    <scope>NUCLEOTIDE SEQUENCE [LARGE SCALE GENOMIC DNA]</scope>
</reference>
<name>A0ABN9R488_9DINO</name>
<feature type="compositionally biased region" description="Basic and acidic residues" evidence="2">
    <location>
        <begin position="1453"/>
        <end position="1463"/>
    </location>
</feature>
<proteinExistence type="predicted"/>
<evidence type="ECO:0000259" key="3">
    <source>
        <dbReference type="PROSITE" id="PS50053"/>
    </source>
</evidence>
<keyword evidence="5" id="KW-1185">Reference proteome</keyword>
<accession>A0ABN9R488</accession>
<evidence type="ECO:0000256" key="2">
    <source>
        <dbReference type="SAM" id="MobiDB-lite"/>
    </source>
</evidence>
<feature type="region of interest" description="Disordered" evidence="2">
    <location>
        <begin position="996"/>
        <end position="1015"/>
    </location>
</feature>
<evidence type="ECO:0000256" key="1">
    <source>
        <dbReference type="SAM" id="Coils"/>
    </source>
</evidence>
<feature type="region of interest" description="Disordered" evidence="2">
    <location>
        <begin position="957"/>
        <end position="981"/>
    </location>
</feature>
<feature type="region of interest" description="Disordered" evidence="2">
    <location>
        <begin position="1193"/>
        <end position="1246"/>
    </location>
</feature>
<feature type="coiled-coil region" evidence="1">
    <location>
        <begin position="310"/>
        <end position="361"/>
    </location>
</feature>
<protein>
    <recommendedName>
        <fullName evidence="3">Ubiquitin-like domain-containing protein</fullName>
    </recommendedName>
</protein>
<feature type="domain" description="Ubiquitin-like" evidence="3">
    <location>
        <begin position="1355"/>
        <end position="1402"/>
    </location>
</feature>
<feature type="compositionally biased region" description="Low complexity" evidence="2">
    <location>
        <begin position="1123"/>
        <end position="1143"/>
    </location>
</feature>
<feature type="compositionally biased region" description="Low complexity" evidence="2">
    <location>
        <begin position="184"/>
        <end position="208"/>
    </location>
</feature>